<accession>A0ABR5NI25</accession>
<protein>
    <recommendedName>
        <fullName evidence="4">Secreted protein</fullName>
    </recommendedName>
</protein>
<evidence type="ECO:0000313" key="2">
    <source>
        <dbReference type="EMBL" id="KRG56050.1"/>
    </source>
</evidence>
<organism evidence="2 3">
    <name type="scientific">Stenotrophomonas nitritireducens</name>
    <dbReference type="NCBI Taxonomy" id="83617"/>
    <lineage>
        <taxon>Bacteria</taxon>
        <taxon>Pseudomonadati</taxon>
        <taxon>Pseudomonadota</taxon>
        <taxon>Gammaproteobacteria</taxon>
        <taxon>Lysobacterales</taxon>
        <taxon>Lysobacteraceae</taxon>
        <taxon>Stenotrophomonas</taxon>
    </lineage>
</organism>
<evidence type="ECO:0008006" key="4">
    <source>
        <dbReference type="Google" id="ProtNLM"/>
    </source>
</evidence>
<evidence type="ECO:0000313" key="3">
    <source>
        <dbReference type="Proteomes" id="UP000050902"/>
    </source>
</evidence>
<feature type="region of interest" description="Disordered" evidence="1">
    <location>
        <begin position="54"/>
        <end position="137"/>
    </location>
</feature>
<reference evidence="2 3" key="1">
    <citation type="submission" date="2015-05" db="EMBL/GenBank/DDBJ databases">
        <title>Genome sequencing and analysis of members of genus Stenotrophomonas.</title>
        <authorList>
            <person name="Patil P.P."/>
            <person name="Midha S."/>
            <person name="Patil P.B."/>
        </authorList>
    </citation>
    <scope>NUCLEOTIDE SEQUENCE [LARGE SCALE GENOMIC DNA]</scope>
    <source>
        <strain evidence="2 3">DSM 12575</strain>
    </source>
</reference>
<name>A0ABR5NI25_9GAMM</name>
<dbReference type="Proteomes" id="UP000050902">
    <property type="component" value="Unassembled WGS sequence"/>
</dbReference>
<gene>
    <name evidence="2" type="ORF">ABB22_12990</name>
</gene>
<keyword evidence="3" id="KW-1185">Reference proteome</keyword>
<dbReference type="EMBL" id="LDJG01000019">
    <property type="protein sequence ID" value="KRG56050.1"/>
    <property type="molecule type" value="Genomic_DNA"/>
</dbReference>
<comment type="caution">
    <text evidence="2">The sequence shown here is derived from an EMBL/GenBank/DDBJ whole genome shotgun (WGS) entry which is preliminary data.</text>
</comment>
<evidence type="ECO:0000256" key="1">
    <source>
        <dbReference type="SAM" id="MobiDB-lite"/>
    </source>
</evidence>
<proteinExistence type="predicted"/>
<sequence>MRHLLQPYRLPAVALPRAGLRAPLLVLLAMFSMLMPGWPSATLSTAAAGLAVHAPVSGEEGPTGESAERENPAKLRRAATLQAPRAAWSRPAPPRPSASAGDQAVALRSTVPVAAPTPPDATPVRWRLQRSQAPPLA</sequence>